<evidence type="ECO:0008006" key="4">
    <source>
        <dbReference type="Google" id="ProtNLM"/>
    </source>
</evidence>
<feature type="signal peptide" evidence="1">
    <location>
        <begin position="1"/>
        <end position="18"/>
    </location>
</feature>
<protein>
    <recommendedName>
        <fullName evidence="4">MD-2-related lipid-recognition domain-containing protein</fullName>
    </recommendedName>
</protein>
<keyword evidence="1" id="KW-0732">Signal</keyword>
<proteinExistence type="predicted"/>
<evidence type="ECO:0000313" key="2">
    <source>
        <dbReference type="EMBL" id="KAG5671042.1"/>
    </source>
</evidence>
<reference evidence="2" key="1">
    <citation type="submission" date="2021-03" db="EMBL/GenBank/DDBJ databases">
        <title>Chromosome level genome of the anhydrobiotic midge Polypedilum vanderplanki.</title>
        <authorList>
            <person name="Yoshida Y."/>
            <person name="Kikawada T."/>
            <person name="Gusev O."/>
        </authorList>
    </citation>
    <scope>NUCLEOTIDE SEQUENCE</scope>
    <source>
        <strain evidence="2">NIAS01</strain>
        <tissue evidence="2">Whole body or cell culture</tissue>
    </source>
</reference>
<organism evidence="2 3">
    <name type="scientific">Polypedilum vanderplanki</name>
    <name type="common">Sleeping chironomid midge</name>
    <dbReference type="NCBI Taxonomy" id="319348"/>
    <lineage>
        <taxon>Eukaryota</taxon>
        <taxon>Metazoa</taxon>
        <taxon>Ecdysozoa</taxon>
        <taxon>Arthropoda</taxon>
        <taxon>Hexapoda</taxon>
        <taxon>Insecta</taxon>
        <taxon>Pterygota</taxon>
        <taxon>Neoptera</taxon>
        <taxon>Endopterygota</taxon>
        <taxon>Diptera</taxon>
        <taxon>Nematocera</taxon>
        <taxon>Chironomoidea</taxon>
        <taxon>Chironomidae</taxon>
        <taxon>Chironominae</taxon>
        <taxon>Polypedilum</taxon>
        <taxon>Polypedilum</taxon>
    </lineage>
</organism>
<evidence type="ECO:0000256" key="1">
    <source>
        <dbReference type="SAM" id="SignalP"/>
    </source>
</evidence>
<dbReference type="EMBL" id="JADBJN010000003">
    <property type="protein sequence ID" value="KAG5671042.1"/>
    <property type="molecule type" value="Genomic_DNA"/>
</dbReference>
<dbReference type="PANTHER" id="PTHR20898:SF0">
    <property type="entry name" value="DAEDALUS ON 3-RELATED"/>
    <property type="match status" value="1"/>
</dbReference>
<feature type="chain" id="PRO_5039924156" description="MD-2-related lipid-recognition domain-containing protein" evidence="1">
    <location>
        <begin position="19"/>
        <end position="194"/>
    </location>
</feature>
<keyword evidence="3" id="KW-1185">Reference proteome</keyword>
<name>A0A9J6BMP1_POLVA</name>
<evidence type="ECO:0000313" key="3">
    <source>
        <dbReference type="Proteomes" id="UP001107558"/>
    </source>
</evidence>
<comment type="caution">
    <text evidence="2">The sequence shown here is derived from an EMBL/GenBank/DDBJ whole genome shotgun (WGS) entry which is preliminary data.</text>
</comment>
<accession>A0A9J6BMP1</accession>
<dbReference type="AlphaFoldDB" id="A0A9J6BMP1"/>
<dbReference type="Proteomes" id="UP001107558">
    <property type="component" value="Chromosome 3"/>
</dbReference>
<gene>
    <name evidence="2" type="ORF">PVAND_001260</name>
</gene>
<sequence>MKVTIIFILIIITRFGLNLKKTYNNPFVYRNSWKLCKCELSERCIEEYLQNFTCKVHVYNRTYSTFTIAGYSKKPMLTPYFELQLYYKYGTIYREIINVPKINICEVTKIIKTNTLWRGVYDFTQKLLPGVIHECPYNEYVVKDISFHDIPTAFHFPQGDYRAIAYIYDSFESESLVNVTLVLSLQSPIKDSFG</sequence>
<dbReference type="PANTHER" id="PTHR20898">
    <property type="entry name" value="DAEDALUS ON 3-RELATED-RELATED"/>
    <property type="match status" value="1"/>
</dbReference>